<dbReference type="EMBL" id="JAPDNT010000004">
    <property type="protein sequence ID" value="MCW3474519.1"/>
    <property type="molecule type" value="Genomic_DNA"/>
</dbReference>
<evidence type="ECO:0000313" key="3">
    <source>
        <dbReference type="Proteomes" id="UP001165679"/>
    </source>
</evidence>
<gene>
    <name evidence="2" type="ORF">OL599_07970</name>
</gene>
<dbReference type="PANTHER" id="PTHR36839">
    <property type="entry name" value="METALLO-BETA-LACTAMASE FAMILY PROTEIN (AFU_ORTHOLOGUE AFUA_5G12770)"/>
    <property type="match status" value="1"/>
</dbReference>
<accession>A0AA41YJU2</accession>
<dbReference type="RefSeq" id="WP_264713161.1">
    <property type="nucleotide sequence ID" value="NZ_JAPDNT010000004.1"/>
</dbReference>
<name>A0AA41YJU2_9PROT</name>
<dbReference type="SUPFAM" id="SSF56281">
    <property type="entry name" value="Metallo-hydrolase/oxidoreductase"/>
    <property type="match status" value="1"/>
</dbReference>
<proteinExistence type="predicted"/>
<feature type="domain" description="Metallo-beta-lactamase" evidence="1">
    <location>
        <begin position="73"/>
        <end position="242"/>
    </location>
</feature>
<dbReference type="Gene3D" id="3.60.15.10">
    <property type="entry name" value="Ribonuclease Z/Hydroxyacylglutathione hydrolase-like"/>
    <property type="match status" value="1"/>
</dbReference>
<sequence length="268" mass="29718">MTAFICVTCGTQFAPSGTAPSACPICQDERQYIGAGGQRWTTLEALRRTHMNAWRQYEPDLVGIGTMPAFAIGQRALLLRTPAGNILWDCITLLDDATVALVKALGGIGSIAISHPHYYSSMIEWAQAFGATIWLHEADRAHVMHPDPSIRFWAGETQALADGITLVNAPGHFDGATMLHWAAGADGRGALLSGDIFQVVPDRRYVSFMRSYPNLVPLPARSVRRMAAVMEPYPYERIYGAWWDRVIDRDAKARVARSVDRYLRWIAD</sequence>
<dbReference type="Proteomes" id="UP001165679">
    <property type="component" value="Unassembled WGS sequence"/>
</dbReference>
<dbReference type="PANTHER" id="PTHR36839:SF1">
    <property type="entry name" value="METALLO-BETA-LACTAMASE FAMILY PROTEIN (AFU_ORTHOLOGUE AFUA_5G12770)"/>
    <property type="match status" value="1"/>
</dbReference>
<dbReference type="InterPro" id="IPR001279">
    <property type="entry name" value="Metallo-B-lactamas"/>
</dbReference>
<dbReference type="AlphaFoldDB" id="A0AA41YJU2"/>
<keyword evidence="3" id="KW-1185">Reference proteome</keyword>
<protein>
    <submittedName>
        <fullName evidence="2">MBL fold metallo-hydrolase</fullName>
    </submittedName>
</protein>
<evidence type="ECO:0000313" key="2">
    <source>
        <dbReference type="EMBL" id="MCW3474519.1"/>
    </source>
</evidence>
<comment type="caution">
    <text evidence="2">The sequence shown here is derived from an EMBL/GenBank/DDBJ whole genome shotgun (WGS) entry which is preliminary data.</text>
</comment>
<dbReference type="SMART" id="SM00849">
    <property type="entry name" value="Lactamase_B"/>
    <property type="match status" value="1"/>
</dbReference>
<reference evidence="2" key="2">
    <citation type="submission" date="2022-10" db="EMBL/GenBank/DDBJ databases">
        <authorList>
            <person name="Trinh H.N."/>
        </authorList>
    </citation>
    <scope>NUCLEOTIDE SEQUENCE</scope>
    <source>
        <strain evidence="2">RN2-1</strain>
    </source>
</reference>
<dbReference type="InterPro" id="IPR036866">
    <property type="entry name" value="RibonucZ/Hydroxyglut_hydro"/>
</dbReference>
<evidence type="ECO:0000259" key="1">
    <source>
        <dbReference type="SMART" id="SM00849"/>
    </source>
</evidence>
<reference evidence="2" key="1">
    <citation type="submission" date="2022-09" db="EMBL/GenBank/DDBJ databases">
        <title>Rhodovastum sp. nov. RN2-1 isolated from soil in Seongnam, South Korea.</title>
        <authorList>
            <person name="Le N.T."/>
        </authorList>
    </citation>
    <scope>NUCLEOTIDE SEQUENCE</scope>
    <source>
        <strain evidence="2">RN2-1</strain>
    </source>
</reference>
<organism evidence="2 3">
    <name type="scientific">Limobrevibacterium gyesilva</name>
    <dbReference type="NCBI Taxonomy" id="2991712"/>
    <lineage>
        <taxon>Bacteria</taxon>
        <taxon>Pseudomonadati</taxon>
        <taxon>Pseudomonadota</taxon>
        <taxon>Alphaproteobacteria</taxon>
        <taxon>Acetobacterales</taxon>
        <taxon>Acetobacteraceae</taxon>
        <taxon>Limobrevibacterium</taxon>
    </lineage>
</organism>